<dbReference type="AlphaFoldDB" id="A0A516EYV9"/>
<protein>
    <recommendedName>
        <fullName evidence="3 7">Beta-lactamase</fullName>
        <ecNumber evidence="3 7">3.5.2.6</ecNumber>
    </recommendedName>
</protein>
<dbReference type="FunFam" id="3.40.710.10:FF:000012">
    <property type="entry name" value="Beta-lactamase"/>
    <property type="match status" value="1"/>
</dbReference>
<dbReference type="Gene3D" id="3.40.710.10">
    <property type="entry name" value="DD-peptidase/beta-lactamase superfamily"/>
    <property type="match status" value="1"/>
</dbReference>
<dbReference type="SUPFAM" id="SSF56601">
    <property type="entry name" value="beta-lactamase/transpeptidase-like"/>
    <property type="match status" value="1"/>
</dbReference>
<dbReference type="EC" id="3.5.2.6" evidence="3 7"/>
<dbReference type="PANTHER" id="PTHR46825">
    <property type="entry name" value="D-ALANYL-D-ALANINE-CARBOXYPEPTIDASE/ENDOPEPTIDASE AMPH"/>
    <property type="match status" value="1"/>
</dbReference>
<dbReference type="NCBIfam" id="NF033085">
    <property type="entry name" value="bla_class_C"/>
    <property type="match status" value="1"/>
</dbReference>
<dbReference type="InterPro" id="IPR001466">
    <property type="entry name" value="Beta-lactam-related"/>
</dbReference>
<organism evidence="10">
    <name type="scientific">Pseudomonas aeruginosa</name>
    <dbReference type="NCBI Taxonomy" id="287"/>
    <lineage>
        <taxon>Bacteria</taxon>
        <taxon>Pseudomonadati</taxon>
        <taxon>Pseudomonadota</taxon>
        <taxon>Gammaproteobacteria</taxon>
        <taxon>Pseudomonadales</taxon>
        <taxon>Pseudomonadaceae</taxon>
        <taxon>Pseudomonas</taxon>
    </lineage>
</organism>
<dbReference type="InterPro" id="IPR050491">
    <property type="entry name" value="AmpC-like"/>
</dbReference>
<dbReference type="InterPro" id="IPR012338">
    <property type="entry name" value="Beta-lactam/transpept-like"/>
</dbReference>
<evidence type="ECO:0000256" key="1">
    <source>
        <dbReference type="ARBA" id="ARBA00001526"/>
    </source>
</evidence>
<dbReference type="InterPro" id="IPR058136">
    <property type="entry name" value="AmpC"/>
</dbReference>
<dbReference type="GO" id="GO:0030288">
    <property type="term" value="C:outer membrane-bounded periplasmic space"/>
    <property type="evidence" value="ECO:0007669"/>
    <property type="project" value="InterPro"/>
</dbReference>
<feature type="chain" id="PRO_5022182829" description="Beta-lactamase" evidence="8">
    <location>
        <begin position="27"/>
        <end position="397"/>
    </location>
</feature>
<evidence type="ECO:0000256" key="5">
    <source>
        <dbReference type="ARBA" id="ARBA00022801"/>
    </source>
</evidence>
<dbReference type="InterPro" id="IPR001586">
    <property type="entry name" value="Beta-lactam_class-C_AS"/>
</dbReference>
<dbReference type="RefSeq" id="WP_148044447.1">
    <property type="nucleotide sequence ID" value="NG_065908.1"/>
</dbReference>
<evidence type="ECO:0000256" key="2">
    <source>
        <dbReference type="ARBA" id="ARBA00007840"/>
    </source>
</evidence>
<evidence type="ECO:0000259" key="9">
    <source>
        <dbReference type="Pfam" id="PF00144"/>
    </source>
</evidence>
<dbReference type="CARD" id="ARO:3006725">
    <property type="molecule name" value="PDC-356"/>
    <property type="mechanism identifier" value="ARO:0001004"/>
    <property type="mechanism name" value="antibiotic inactivation"/>
</dbReference>
<evidence type="ECO:0000256" key="7">
    <source>
        <dbReference type="RuleBase" id="RU361140"/>
    </source>
</evidence>
<evidence type="ECO:0000256" key="6">
    <source>
        <dbReference type="ARBA" id="ARBA00023251"/>
    </source>
</evidence>
<dbReference type="GO" id="GO:0046677">
    <property type="term" value="P:response to antibiotic"/>
    <property type="evidence" value="ECO:0007669"/>
    <property type="project" value="UniProtKB-UniRule"/>
</dbReference>
<dbReference type="InterPro" id="IPR058164">
    <property type="entry name" value="AmpC_pseudomonas"/>
</dbReference>
<dbReference type="PANTHER" id="PTHR46825:SF8">
    <property type="entry name" value="BETA-LACTAMASE-RELATED"/>
    <property type="match status" value="1"/>
</dbReference>
<name>A0A516EYV9_PSEAI</name>
<feature type="domain" description="Beta-lactamase-related" evidence="9">
    <location>
        <begin position="38"/>
        <end position="386"/>
    </location>
</feature>
<accession>A0A516EYV9</accession>
<evidence type="ECO:0000313" key="10">
    <source>
        <dbReference type="EMBL" id="QDO71674.1"/>
    </source>
</evidence>
<feature type="signal peptide" evidence="8">
    <location>
        <begin position="1"/>
        <end position="26"/>
    </location>
</feature>
<proteinExistence type="inferred from homology"/>
<keyword evidence="6 7" id="KW-0046">Antibiotic resistance</keyword>
<comment type="similarity">
    <text evidence="2 7">Belongs to the class-C beta-lactamase family.</text>
</comment>
<keyword evidence="4 8" id="KW-0732">Signal</keyword>
<evidence type="ECO:0000256" key="8">
    <source>
        <dbReference type="SAM" id="SignalP"/>
    </source>
</evidence>
<reference evidence="10" key="1">
    <citation type="submission" date="2019-07" db="EMBL/GenBank/DDBJ databases">
        <title>Novel PDC family class C beta-lactamase variants.</title>
        <authorList>
            <person name="Estabrook M."/>
            <person name="Wise M."/>
        </authorList>
    </citation>
    <scope>NUCLEOTIDE SEQUENCE</scope>
    <source>
        <strain evidence="10">1839511</strain>
    </source>
</reference>
<dbReference type="GO" id="GO:0008800">
    <property type="term" value="F:beta-lactamase activity"/>
    <property type="evidence" value="ECO:0007669"/>
    <property type="project" value="UniProtKB-UniRule"/>
</dbReference>
<dbReference type="PROSITE" id="PS00336">
    <property type="entry name" value="BETA_LACTAMASE_C"/>
    <property type="match status" value="1"/>
</dbReference>
<dbReference type="Pfam" id="PF00144">
    <property type="entry name" value="Beta-lactamase"/>
    <property type="match status" value="1"/>
</dbReference>
<evidence type="ECO:0000256" key="4">
    <source>
        <dbReference type="ARBA" id="ARBA00022729"/>
    </source>
</evidence>
<dbReference type="GO" id="GO:0017001">
    <property type="term" value="P:antibiotic catabolic process"/>
    <property type="evidence" value="ECO:0007669"/>
    <property type="project" value="InterPro"/>
</dbReference>
<evidence type="ECO:0000256" key="3">
    <source>
        <dbReference type="ARBA" id="ARBA00012865"/>
    </source>
</evidence>
<comment type="catalytic activity">
    <reaction evidence="1 7">
        <text>a beta-lactam + H2O = a substituted beta-amino acid</text>
        <dbReference type="Rhea" id="RHEA:20401"/>
        <dbReference type="ChEBI" id="CHEBI:15377"/>
        <dbReference type="ChEBI" id="CHEBI:35627"/>
        <dbReference type="ChEBI" id="CHEBI:140347"/>
        <dbReference type="EC" id="3.5.2.6"/>
    </reaction>
</comment>
<keyword evidence="5 7" id="KW-0378">Hydrolase</keyword>
<sequence length="397" mass="43284">MRDTGFPCLCGIAASTLLFAATSAIAGEAPADRLKALVDAAVQPVMKANDIPGLAVAISLKGEPHYFSYGLASKEDGRRVTPETLFEIGSVSKTFTATLAGYALAQDKMRLDDRASQHWPALQGSRFDGISLLDLATYTAGGLPLQFPDSVQKDQAQIRDYYRQWQPTYAPGSQRLYSNPSIGLFGYLAARSLGQPFERIMEQQLFPALGLEQTHLDVPEAALAQYAQGYGKDDRPLRVGPGPLDAEGYGVKTSAADLLRFVDANLHPERLDRPWAQALDATHRGYYKVGDMTQGLGWEAYDWPIPLKRLQAGNSTPMALQPHRIARLPAPQALEGQRLLNKTGSTNGFGAYVAFIPGRDLGLVILANRNYPNAERVKIAYAILSGLEQQAKVPLKR</sequence>
<dbReference type="EMBL" id="MN182516">
    <property type="protein sequence ID" value="QDO71674.1"/>
    <property type="molecule type" value="Genomic_DNA"/>
</dbReference>
<gene>
    <name evidence="10" type="primary">blaPDC</name>
</gene>
<dbReference type="NCBIfam" id="NF000422">
    <property type="entry name" value="blaPDC"/>
    <property type="match status" value="1"/>
</dbReference>